<reference evidence="3 4" key="1">
    <citation type="submission" date="2020-03" db="EMBL/GenBank/DDBJ databases">
        <title>Genomic Encyclopedia of Type Strains, Phase IV (KMG-IV): sequencing the most valuable type-strain genomes for metagenomic binning, comparative biology and taxonomic classification.</title>
        <authorList>
            <person name="Goeker M."/>
        </authorList>
    </citation>
    <scope>NUCLEOTIDE SEQUENCE [LARGE SCALE GENOMIC DNA]</scope>
    <source>
        <strain evidence="3 4">DSM 105096</strain>
    </source>
</reference>
<dbReference type="InterPro" id="IPR027417">
    <property type="entry name" value="P-loop_NTPase"/>
</dbReference>
<dbReference type="Pfam" id="PF19778">
    <property type="entry name" value="RE_endonuc"/>
    <property type="match status" value="1"/>
</dbReference>
<sequence>MKLKFQSDLAYQEAAINAITGLFDGQNMYESRFTVTKPLASRYGSGQMQMSGVNDSIGYGNKLELTPEELLRNVQHVQRSNHLPVSSDKEVREMEFNVEMETGTGKTYVYLRSMLELNQQFGFTKFIIVVPNVAIREGVYKSLQITKDHLSGLYDNVPYQYYVYNSKELNQVYSFATSQQLQIMVINIQAFNSENNLIKQKNDKTSLSPLQLIQQTNPIVIVDEPQSANNSTKARAAIKDLQPLAIFNYSATHKRDINLLYRLDAVAAYQQKLVKQIEVASVVPEGFENEPYVKLIKVAGGKNLYGQVEVFVREGGKSKKKNIQIRFGDSLELLTDNDVYRDNWNVSDIGNEKGKEYVEFMNHKSVTIAEPISSFPETEIRRFQIRQTIQEHLDKEKRLNKRGLKVLSLFFIDSVANYRVYDNEGNASHGPFAQVFEEEYTKLIQSRRYRDLWEDEIANLASHVSEVHDGYFSKDRKSKASNKKDKFDAYKDTKGTTRADNDTYELIMKDKERLLSMDNPLRFIFSHSALKEGWDNPNVFQICTLKDAGSSEIRRRQEVGRGLRLAVNQDGERVYGHEINTLTVMASESYEEFVAGLQDEMEADASRKFGVVDKSDFAIITFTDPTTGELVNITKKDSTILWTALRAEDYLSASGKVTDTLRQALKDESVVLPENYQPEEMKEQVYAILKRKAGSLEIKNSKNRKAISVKKEVLLSPEFKELWDRIKYKSRYWVDYDEPTLVRKCVEVIQRDLHVFSGLLRLAKARVDVTEAGVSSSKESEQLVNPQMDATFIPDIIGYLQNEVNLTRKTLIDIIKESNTVRLIRRNPQQYVQQIVKIIKDTMAGFIVDGIKYERIGENYYWQQELFKDEELGGFLESNLTESTKSPYEYVIYDSKVEQDLVRDMEISQDVKLYAKLPSWFKIDTPLGSYNPDWAVLLERDGEEKLYFVVESKGSVSELDLRDREKFKIECGRRHFAAVGAGVEFRVVAGFGGLSG</sequence>
<proteinExistence type="predicted"/>
<dbReference type="InterPro" id="IPR006935">
    <property type="entry name" value="Helicase/UvrB_N"/>
</dbReference>
<dbReference type="InterPro" id="IPR045572">
    <property type="entry name" value="RE_endonuc_C"/>
</dbReference>
<dbReference type="Proteomes" id="UP000770785">
    <property type="component" value="Unassembled WGS sequence"/>
</dbReference>
<feature type="domain" description="Helicase/UvrB N-terminal" evidence="1">
    <location>
        <begin position="91"/>
        <end position="255"/>
    </location>
</feature>
<dbReference type="EMBL" id="JAATJH010000004">
    <property type="protein sequence ID" value="NJC27034.1"/>
    <property type="molecule type" value="Genomic_DNA"/>
</dbReference>
<dbReference type="GO" id="GO:0015668">
    <property type="term" value="F:type III site-specific deoxyribonuclease activity"/>
    <property type="evidence" value="ECO:0007669"/>
    <property type="project" value="UniProtKB-EC"/>
</dbReference>
<dbReference type="Gene3D" id="3.40.50.300">
    <property type="entry name" value="P-loop containing nucleotide triphosphate hydrolases"/>
    <property type="match status" value="2"/>
</dbReference>
<protein>
    <submittedName>
        <fullName evidence="3">Type III restriction enzyme</fullName>
        <ecNumber evidence="3">3.1.21.5</ecNumber>
    </submittedName>
</protein>
<evidence type="ECO:0000313" key="4">
    <source>
        <dbReference type="Proteomes" id="UP000770785"/>
    </source>
</evidence>
<keyword evidence="4" id="KW-1185">Reference proteome</keyword>
<accession>A0ABX0XDP9</accession>
<dbReference type="RefSeq" id="WP_168037794.1">
    <property type="nucleotide sequence ID" value="NZ_JAATJH010000004.1"/>
</dbReference>
<feature type="domain" description="Type III restriction enzyme C-terminal endonuclease" evidence="2">
    <location>
        <begin position="885"/>
        <end position="988"/>
    </location>
</feature>
<evidence type="ECO:0000259" key="1">
    <source>
        <dbReference type="Pfam" id="PF04851"/>
    </source>
</evidence>
<dbReference type="Pfam" id="PF04851">
    <property type="entry name" value="ResIII"/>
    <property type="match status" value="1"/>
</dbReference>
<evidence type="ECO:0000313" key="3">
    <source>
        <dbReference type="EMBL" id="NJC27034.1"/>
    </source>
</evidence>
<organism evidence="3 4">
    <name type="scientific">Neolewinella antarctica</name>
    <dbReference type="NCBI Taxonomy" id="442734"/>
    <lineage>
        <taxon>Bacteria</taxon>
        <taxon>Pseudomonadati</taxon>
        <taxon>Bacteroidota</taxon>
        <taxon>Saprospiria</taxon>
        <taxon>Saprospirales</taxon>
        <taxon>Lewinellaceae</taxon>
        <taxon>Neolewinella</taxon>
    </lineage>
</organism>
<dbReference type="EC" id="3.1.21.5" evidence="3"/>
<evidence type="ECO:0000259" key="2">
    <source>
        <dbReference type="Pfam" id="PF19778"/>
    </source>
</evidence>
<gene>
    <name evidence="3" type="ORF">GGR27_002547</name>
</gene>
<name>A0ABX0XDP9_9BACT</name>
<keyword evidence="3" id="KW-0378">Hydrolase</keyword>
<comment type="caution">
    <text evidence="3">The sequence shown here is derived from an EMBL/GenBank/DDBJ whole genome shotgun (WGS) entry which is preliminary data.</text>
</comment>
<dbReference type="SUPFAM" id="SSF52540">
    <property type="entry name" value="P-loop containing nucleoside triphosphate hydrolases"/>
    <property type="match status" value="2"/>
</dbReference>